<keyword evidence="3" id="KW-1185">Reference proteome</keyword>
<reference evidence="2 3" key="1">
    <citation type="submission" date="2017-12" db="EMBL/GenBank/DDBJ databases">
        <title>Comparative genomics of Botrytis spp.</title>
        <authorList>
            <person name="Valero-Jimenez C.A."/>
            <person name="Tapia P."/>
            <person name="Veloso J."/>
            <person name="Silva-Moreno E."/>
            <person name="Staats M."/>
            <person name="Valdes J.H."/>
            <person name="Van Kan J.A.L."/>
        </authorList>
    </citation>
    <scope>NUCLEOTIDE SEQUENCE [LARGE SCALE GENOMIC DNA]</scope>
    <source>
        <strain evidence="2 3">MUCL435</strain>
    </source>
</reference>
<evidence type="ECO:0000313" key="3">
    <source>
        <dbReference type="Proteomes" id="UP000308671"/>
    </source>
</evidence>
<name>A0A4S8RPQ9_9HELO</name>
<dbReference type="OrthoDB" id="3545472at2759"/>
<comment type="caution">
    <text evidence="2">The sequence shown here is derived from an EMBL/GenBank/DDBJ whole genome shotgun (WGS) entry which is preliminary data.</text>
</comment>
<evidence type="ECO:0000313" key="2">
    <source>
        <dbReference type="EMBL" id="THV55794.1"/>
    </source>
</evidence>
<accession>A0A4S8RPQ9</accession>
<feature type="compositionally biased region" description="Basic and acidic residues" evidence="1">
    <location>
        <begin position="57"/>
        <end position="69"/>
    </location>
</feature>
<gene>
    <name evidence="2" type="ORF">BGAL_0003g00360</name>
</gene>
<proteinExistence type="predicted"/>
<organism evidence="2 3">
    <name type="scientific">Botrytis galanthina</name>
    <dbReference type="NCBI Taxonomy" id="278940"/>
    <lineage>
        <taxon>Eukaryota</taxon>
        <taxon>Fungi</taxon>
        <taxon>Dikarya</taxon>
        <taxon>Ascomycota</taxon>
        <taxon>Pezizomycotina</taxon>
        <taxon>Leotiomycetes</taxon>
        <taxon>Helotiales</taxon>
        <taxon>Sclerotiniaceae</taxon>
        <taxon>Botrytis</taxon>
    </lineage>
</organism>
<sequence>MLSPLSSPGASSSPSAESNTGDSMPIDSSSQSSLSNTSQGIPTPDQSPAASPATTEAQERDYSVEFKPEPYRTDNLYRLAGTSNNNKLRFGVIRPKVPVDDAQYIWLQSQPKSVRDQAENVDRGRTGDQIGTFLEKSRRTLPNGDRVEDSSPVHYMSQFIRDRHTPIPENNRKRRKTANGTYKFKTYFPTSASDQSCPYWSVEFIETVLETKSKENLELKAKIQEAIKIQRKRNADAAKAAKAAKAAEAAARGHPVASVASSSASSKEYIRVGLECEMILDNELA</sequence>
<feature type="region of interest" description="Disordered" evidence="1">
    <location>
        <begin position="1"/>
        <end position="69"/>
    </location>
</feature>
<evidence type="ECO:0000256" key="1">
    <source>
        <dbReference type="SAM" id="MobiDB-lite"/>
    </source>
</evidence>
<protein>
    <submittedName>
        <fullName evidence="2">Uncharacterized protein</fullName>
    </submittedName>
</protein>
<dbReference type="Proteomes" id="UP000308671">
    <property type="component" value="Unassembled WGS sequence"/>
</dbReference>
<feature type="compositionally biased region" description="Polar residues" evidence="1">
    <location>
        <begin position="39"/>
        <end position="56"/>
    </location>
</feature>
<dbReference type="AlphaFoldDB" id="A0A4S8RPQ9"/>
<feature type="compositionally biased region" description="Low complexity" evidence="1">
    <location>
        <begin position="1"/>
        <end position="38"/>
    </location>
</feature>
<dbReference type="EMBL" id="PQXL01000003">
    <property type="protein sequence ID" value="THV55794.1"/>
    <property type="molecule type" value="Genomic_DNA"/>
</dbReference>